<feature type="compositionally biased region" description="Polar residues" evidence="1">
    <location>
        <begin position="91"/>
        <end position="106"/>
    </location>
</feature>
<feature type="region of interest" description="Disordered" evidence="1">
    <location>
        <begin position="33"/>
        <end position="253"/>
    </location>
</feature>
<sequence length="500" mass="52450">MTIIGTSIPRATRIFFLLASLSLFLLQDVSAQKENKEPKAPKNQDPPPPSISNVPSLSPTIRQPSLVPTPEDSSNPTSFPSAPPTPIASDAPSSLDSNSPTDTASDVPTDASDPPTMGPSDAPSLSPTERQLQSSSETPTTTVGSDIPVVDDSAAPSMATSTAPSMATSASPSEPSIEVSTPPTELDSAAPTVSESASPSQLPSILGASAQPSMTASMPPSAQPSTSSVPSDLPSTTPSMNDDQNNNNTTGLQCVDDPSFTNLTPDAFGNVTNCAWFEYYVFNSCQDFGGWTDSNGNTPNASCCVCGGGLLVDPDAPSPTTAPVSEPPTTPMRCGCRSCTDEIWNKPTGTSSFSCGDRISFLMQASGGSLSEARACYQIGHDEYPDDCKFCDSQHCVLDDPTDHFHCGCPSCGDEAWDADADGESCGDRIMFLQNELNVERRKACEQVGFLEFPDQCGSCDPNTCAATRSSSPARLLESNTIFKTMLTLPILVYLTNAML</sequence>
<evidence type="ECO:0000256" key="2">
    <source>
        <dbReference type="SAM" id="SignalP"/>
    </source>
</evidence>
<keyword evidence="2" id="KW-0732">Signal</keyword>
<feature type="compositionally biased region" description="Low complexity" evidence="1">
    <location>
        <begin position="153"/>
        <end position="173"/>
    </location>
</feature>
<dbReference type="EMBL" id="CAKOGP040002091">
    <property type="protein sequence ID" value="CAJ1961311.1"/>
    <property type="molecule type" value="Genomic_DNA"/>
</dbReference>
<evidence type="ECO:0000313" key="3">
    <source>
        <dbReference type="EMBL" id="CAJ1961311.1"/>
    </source>
</evidence>
<proteinExistence type="predicted"/>
<organism evidence="3 4">
    <name type="scientific">Cylindrotheca closterium</name>
    <dbReference type="NCBI Taxonomy" id="2856"/>
    <lineage>
        <taxon>Eukaryota</taxon>
        <taxon>Sar</taxon>
        <taxon>Stramenopiles</taxon>
        <taxon>Ochrophyta</taxon>
        <taxon>Bacillariophyta</taxon>
        <taxon>Bacillariophyceae</taxon>
        <taxon>Bacillariophycidae</taxon>
        <taxon>Bacillariales</taxon>
        <taxon>Bacillariaceae</taxon>
        <taxon>Cylindrotheca</taxon>
    </lineage>
</organism>
<feature type="compositionally biased region" description="Polar residues" evidence="1">
    <location>
        <begin position="123"/>
        <end position="144"/>
    </location>
</feature>
<feature type="compositionally biased region" description="Polar residues" evidence="1">
    <location>
        <begin position="71"/>
        <end position="80"/>
    </location>
</feature>
<feature type="signal peptide" evidence="2">
    <location>
        <begin position="1"/>
        <end position="31"/>
    </location>
</feature>
<feature type="chain" id="PRO_5042085081" evidence="2">
    <location>
        <begin position="32"/>
        <end position="500"/>
    </location>
</feature>
<keyword evidence="4" id="KW-1185">Reference proteome</keyword>
<feature type="compositionally biased region" description="Polar residues" evidence="1">
    <location>
        <begin position="191"/>
        <end position="203"/>
    </location>
</feature>
<evidence type="ECO:0000313" key="4">
    <source>
        <dbReference type="Proteomes" id="UP001295423"/>
    </source>
</evidence>
<feature type="compositionally biased region" description="Polar residues" evidence="1">
    <location>
        <begin position="210"/>
        <end position="252"/>
    </location>
</feature>
<evidence type="ECO:0000256" key="1">
    <source>
        <dbReference type="SAM" id="MobiDB-lite"/>
    </source>
</evidence>
<feature type="compositionally biased region" description="Polar residues" evidence="1">
    <location>
        <begin position="51"/>
        <end position="63"/>
    </location>
</feature>
<name>A0AAD2JLP2_9STRA</name>
<gene>
    <name evidence="3" type="ORF">CYCCA115_LOCUS19134</name>
</gene>
<feature type="compositionally biased region" description="Basic and acidic residues" evidence="1">
    <location>
        <begin position="33"/>
        <end position="42"/>
    </location>
</feature>
<dbReference type="Proteomes" id="UP001295423">
    <property type="component" value="Unassembled WGS sequence"/>
</dbReference>
<accession>A0AAD2JLP2</accession>
<reference evidence="3" key="1">
    <citation type="submission" date="2023-08" db="EMBL/GenBank/DDBJ databases">
        <authorList>
            <person name="Audoor S."/>
            <person name="Bilcke G."/>
        </authorList>
    </citation>
    <scope>NUCLEOTIDE SEQUENCE</scope>
</reference>
<comment type="caution">
    <text evidence="3">The sequence shown here is derived from an EMBL/GenBank/DDBJ whole genome shotgun (WGS) entry which is preliminary data.</text>
</comment>
<protein>
    <submittedName>
        <fullName evidence="3">Uncharacterized protein</fullName>
    </submittedName>
</protein>
<dbReference type="AlphaFoldDB" id="A0AAD2JLP2"/>